<dbReference type="OrthoDB" id="1721589at2759"/>
<dbReference type="eggNOG" id="KOG4308">
    <property type="taxonomic scope" value="Eukaryota"/>
</dbReference>
<protein>
    <submittedName>
        <fullName evidence="1">Uncharacterized protein</fullName>
    </submittedName>
</protein>
<organism evidence="1 2">
    <name type="scientific">Phaseolus vulgaris</name>
    <name type="common">Kidney bean</name>
    <name type="synonym">French bean</name>
    <dbReference type="NCBI Taxonomy" id="3885"/>
    <lineage>
        <taxon>Eukaryota</taxon>
        <taxon>Viridiplantae</taxon>
        <taxon>Streptophyta</taxon>
        <taxon>Embryophyta</taxon>
        <taxon>Tracheophyta</taxon>
        <taxon>Spermatophyta</taxon>
        <taxon>Magnoliopsida</taxon>
        <taxon>eudicotyledons</taxon>
        <taxon>Gunneridae</taxon>
        <taxon>Pentapetalae</taxon>
        <taxon>rosids</taxon>
        <taxon>fabids</taxon>
        <taxon>Fabales</taxon>
        <taxon>Fabaceae</taxon>
        <taxon>Papilionoideae</taxon>
        <taxon>50 kb inversion clade</taxon>
        <taxon>NPAAA clade</taxon>
        <taxon>indigoferoid/millettioid clade</taxon>
        <taxon>Phaseoleae</taxon>
        <taxon>Phaseolus</taxon>
    </lineage>
</organism>
<evidence type="ECO:0000313" key="1">
    <source>
        <dbReference type="EMBL" id="ESW29502.1"/>
    </source>
</evidence>
<proteinExistence type="predicted"/>
<dbReference type="OMA" id="AFMAFTF"/>
<dbReference type="EMBL" id="CM002289">
    <property type="protein sequence ID" value="ESW29502.1"/>
    <property type="molecule type" value="Genomic_DNA"/>
</dbReference>
<dbReference type="STRING" id="3885.V7CH23"/>
<sequence>MAFTSTLSLYSHPQVRLRNQRLQSLAFTAAGVAQFAPLPALNCRRTRSPRGRFGSFVVRASSSVEGTRPRAAGSRRVYRQSQANAPLSSAPVKQIANVVGPFAVLVALTFVIWKLVEKLLVPAPKQQLKSSPVESQPPSQGLKWSFAAGTNLLSQLGAKIERQSKQKLNEFARELRAFPSIDMSGRNFGDEGLFFLAESLAFNQVTTILHLSLLSYFHCIFIAYR</sequence>
<evidence type="ECO:0000313" key="2">
    <source>
        <dbReference type="Proteomes" id="UP000000226"/>
    </source>
</evidence>
<keyword evidence="2" id="KW-1185">Reference proteome</keyword>
<dbReference type="Proteomes" id="UP000000226">
    <property type="component" value="Chromosome 2"/>
</dbReference>
<dbReference type="AlphaFoldDB" id="V7CH23"/>
<gene>
    <name evidence="1" type="ORF">PHAVU_002G075500g</name>
</gene>
<accession>V7CH23</accession>
<name>V7CH23_PHAVU</name>
<dbReference type="Gramene" id="ESW29502">
    <property type="protein sequence ID" value="ESW29502"/>
    <property type="gene ID" value="PHAVU_002G075500g"/>
</dbReference>
<reference evidence="2" key="1">
    <citation type="journal article" date="2014" name="Nat. Genet.">
        <title>A reference genome for common bean and genome-wide analysis of dual domestications.</title>
        <authorList>
            <person name="Schmutz J."/>
            <person name="McClean P.E."/>
            <person name="Mamidi S."/>
            <person name="Wu G.A."/>
            <person name="Cannon S.B."/>
            <person name="Grimwood J."/>
            <person name="Jenkins J."/>
            <person name="Shu S."/>
            <person name="Song Q."/>
            <person name="Chavarro C."/>
            <person name="Torres-Torres M."/>
            <person name="Geffroy V."/>
            <person name="Moghaddam S.M."/>
            <person name="Gao D."/>
            <person name="Abernathy B."/>
            <person name="Barry K."/>
            <person name="Blair M."/>
            <person name="Brick M.A."/>
            <person name="Chovatia M."/>
            <person name="Gepts P."/>
            <person name="Goodstein D.M."/>
            <person name="Gonzales M."/>
            <person name="Hellsten U."/>
            <person name="Hyten D.L."/>
            <person name="Jia G."/>
            <person name="Kelly J.D."/>
            <person name="Kudrna D."/>
            <person name="Lee R."/>
            <person name="Richard M.M."/>
            <person name="Miklas P.N."/>
            <person name="Osorno J.M."/>
            <person name="Rodrigues J."/>
            <person name="Thareau V."/>
            <person name="Urrea C.A."/>
            <person name="Wang M."/>
            <person name="Yu Y."/>
            <person name="Zhang M."/>
            <person name="Wing R.A."/>
            <person name="Cregan P.B."/>
            <person name="Rokhsar D.S."/>
            <person name="Jackson S.A."/>
        </authorList>
    </citation>
    <scope>NUCLEOTIDE SEQUENCE [LARGE SCALE GENOMIC DNA]</scope>
    <source>
        <strain evidence="2">cv. G19833</strain>
    </source>
</reference>